<name>A0ABN8MK78_9CNID</name>
<evidence type="ECO:0000313" key="2">
    <source>
        <dbReference type="EMBL" id="CAH3027660.1"/>
    </source>
</evidence>
<evidence type="ECO:0000256" key="1">
    <source>
        <dbReference type="SAM" id="SignalP"/>
    </source>
</evidence>
<reference evidence="2 3" key="1">
    <citation type="submission" date="2022-05" db="EMBL/GenBank/DDBJ databases">
        <authorList>
            <consortium name="Genoscope - CEA"/>
            <person name="William W."/>
        </authorList>
    </citation>
    <scope>NUCLEOTIDE SEQUENCE [LARGE SCALE GENOMIC DNA]</scope>
</reference>
<evidence type="ECO:0000313" key="3">
    <source>
        <dbReference type="Proteomes" id="UP001159427"/>
    </source>
</evidence>
<keyword evidence="3" id="KW-1185">Reference proteome</keyword>
<gene>
    <name evidence="2" type="ORF">PEVE_00032108</name>
</gene>
<protein>
    <submittedName>
        <fullName evidence="2">Uncharacterized protein</fullName>
    </submittedName>
</protein>
<feature type="signal peptide" evidence="1">
    <location>
        <begin position="1"/>
        <end position="23"/>
    </location>
</feature>
<comment type="caution">
    <text evidence="2">The sequence shown here is derived from an EMBL/GenBank/DDBJ whole genome shotgun (WGS) entry which is preliminary data.</text>
</comment>
<feature type="chain" id="PRO_5045315832" evidence="1">
    <location>
        <begin position="24"/>
        <end position="395"/>
    </location>
</feature>
<sequence length="395" mass="44612">MDLKIRIFFLLTVLGIAVYHVQANKMCDWPRGTCTYIYDPCPPNWERCPQYDYDCPVKTNHCCCRKRIPSVKPRPQPNVCDWPRGTCTYIYDPCPPDWERCPQYDSGCKLPTNHCCCRKRRPIGDAPLKCDWPTGVCSYNKEPCPPNTERCSQRDKGCKLGTNYCCCHINKETVKDVSKVEVQGKPCDWPNGTCTYTGDPCPPTWKRCPSLDPGCSLPTNHCCCRTTPPPPPGKCDWPRGTCTYYKDPCPPNWERCPDFDIDCSLRTNHCCCRKLTMHLTIRIFLLLTALVIAFYHVEDATGREVLVITNTTLAQQTRNAARSTITVVRKQIIAAASDQLPLIHNQMYATGHVELVLITKNLVLQTGIAALSLTKDVYFQQTTAAAVTKANDTNV</sequence>
<accession>A0ABN8MK78</accession>
<organism evidence="2 3">
    <name type="scientific">Porites evermanni</name>
    <dbReference type="NCBI Taxonomy" id="104178"/>
    <lineage>
        <taxon>Eukaryota</taxon>
        <taxon>Metazoa</taxon>
        <taxon>Cnidaria</taxon>
        <taxon>Anthozoa</taxon>
        <taxon>Hexacorallia</taxon>
        <taxon>Scleractinia</taxon>
        <taxon>Fungiina</taxon>
        <taxon>Poritidae</taxon>
        <taxon>Porites</taxon>
    </lineage>
</organism>
<dbReference type="EMBL" id="CALNXI010000465">
    <property type="protein sequence ID" value="CAH3027660.1"/>
    <property type="molecule type" value="Genomic_DNA"/>
</dbReference>
<proteinExistence type="predicted"/>
<keyword evidence="1" id="KW-0732">Signal</keyword>
<dbReference type="Proteomes" id="UP001159427">
    <property type="component" value="Unassembled WGS sequence"/>
</dbReference>